<dbReference type="AlphaFoldDB" id="A0ABD5SMX6"/>
<sequence>MSERTRDNAGKFVETLTPERVLAVMRESDAPIVTARDVADALDCTPEGATKKLKQLREQGRVERRKVGGRAVVWWLMDTEQPLDTTGEHNPDDPFFAGEPLGTEGEPIDVADTDKLLGDAIGLDE</sequence>
<evidence type="ECO:0000256" key="1">
    <source>
        <dbReference type="SAM" id="MobiDB-lite"/>
    </source>
</evidence>
<gene>
    <name evidence="2" type="ORF">ACFQE6_15715</name>
</gene>
<reference evidence="2 3" key="1">
    <citation type="journal article" date="2019" name="Int. J. Syst. Evol. Microbiol.">
        <title>The Global Catalogue of Microorganisms (GCM) 10K type strain sequencing project: providing services to taxonomists for standard genome sequencing and annotation.</title>
        <authorList>
            <consortium name="The Broad Institute Genomics Platform"/>
            <consortium name="The Broad Institute Genome Sequencing Center for Infectious Disease"/>
            <person name="Wu L."/>
            <person name="Ma J."/>
        </authorList>
    </citation>
    <scope>NUCLEOTIDE SEQUENCE [LARGE SCALE GENOMIC DNA]</scope>
    <source>
        <strain evidence="2 3">LMG 29247</strain>
    </source>
</reference>
<dbReference type="Gene3D" id="1.10.10.10">
    <property type="entry name" value="Winged helix-like DNA-binding domain superfamily/Winged helix DNA-binding domain"/>
    <property type="match status" value="1"/>
</dbReference>
<proteinExistence type="predicted"/>
<evidence type="ECO:0000313" key="2">
    <source>
        <dbReference type="EMBL" id="MFC6766382.1"/>
    </source>
</evidence>
<dbReference type="EMBL" id="JBHSWV010000240">
    <property type="protein sequence ID" value="MFC6766382.1"/>
    <property type="molecule type" value="Genomic_DNA"/>
</dbReference>
<dbReference type="InterPro" id="IPR036390">
    <property type="entry name" value="WH_DNA-bd_sf"/>
</dbReference>
<comment type="caution">
    <text evidence="2">The sequence shown here is derived from an EMBL/GenBank/DDBJ whole genome shotgun (WGS) entry which is preliminary data.</text>
</comment>
<keyword evidence="3" id="KW-1185">Reference proteome</keyword>
<dbReference type="SUPFAM" id="SSF46785">
    <property type="entry name" value="Winged helix' DNA-binding domain"/>
    <property type="match status" value="1"/>
</dbReference>
<evidence type="ECO:0008006" key="4">
    <source>
        <dbReference type="Google" id="ProtNLM"/>
    </source>
</evidence>
<accession>A0ABD5SMX6</accession>
<dbReference type="Proteomes" id="UP001596383">
    <property type="component" value="Unassembled WGS sequence"/>
</dbReference>
<dbReference type="InterPro" id="IPR036388">
    <property type="entry name" value="WH-like_DNA-bd_sf"/>
</dbReference>
<protein>
    <recommendedName>
        <fullName evidence="4">HTH marR-type domain-containing protein</fullName>
    </recommendedName>
</protein>
<feature type="region of interest" description="Disordered" evidence="1">
    <location>
        <begin position="83"/>
        <end position="109"/>
    </location>
</feature>
<dbReference type="RefSeq" id="WP_273739346.1">
    <property type="nucleotide sequence ID" value="NZ_JAQIVI010000240.1"/>
</dbReference>
<name>A0ABD5SMX6_9EURY</name>
<organism evidence="2 3">
    <name type="scientific">Natrinema soli</name>
    <dbReference type="NCBI Taxonomy" id="1930624"/>
    <lineage>
        <taxon>Archaea</taxon>
        <taxon>Methanobacteriati</taxon>
        <taxon>Methanobacteriota</taxon>
        <taxon>Stenosarchaea group</taxon>
        <taxon>Halobacteria</taxon>
        <taxon>Halobacteriales</taxon>
        <taxon>Natrialbaceae</taxon>
        <taxon>Natrinema</taxon>
    </lineage>
</organism>
<evidence type="ECO:0000313" key="3">
    <source>
        <dbReference type="Proteomes" id="UP001596383"/>
    </source>
</evidence>